<feature type="region of interest" description="Disordered" evidence="1">
    <location>
        <begin position="208"/>
        <end position="311"/>
    </location>
</feature>
<comment type="caution">
    <text evidence="3">The sequence shown here is derived from an EMBL/GenBank/DDBJ whole genome shotgun (WGS) entry which is preliminary data.</text>
</comment>
<dbReference type="RefSeq" id="WP_174411182.1">
    <property type="nucleotide sequence ID" value="NZ_BLVP01000043.1"/>
</dbReference>
<feature type="domain" description="HTH merR-type" evidence="2">
    <location>
        <begin position="6"/>
        <end position="73"/>
    </location>
</feature>
<dbReference type="InterPro" id="IPR009061">
    <property type="entry name" value="DNA-bd_dom_put_sf"/>
</dbReference>
<dbReference type="InterPro" id="IPR000551">
    <property type="entry name" value="MerR-type_HTH_dom"/>
</dbReference>
<dbReference type="GO" id="GO:0006355">
    <property type="term" value="P:regulation of DNA-templated transcription"/>
    <property type="evidence" value="ECO:0007669"/>
    <property type="project" value="InterPro"/>
</dbReference>
<evidence type="ECO:0000313" key="4">
    <source>
        <dbReference type="Proteomes" id="UP000503820"/>
    </source>
</evidence>
<feature type="region of interest" description="Disordered" evidence="1">
    <location>
        <begin position="333"/>
        <end position="353"/>
    </location>
</feature>
<proteinExistence type="predicted"/>
<evidence type="ECO:0000313" key="3">
    <source>
        <dbReference type="EMBL" id="GFM38575.1"/>
    </source>
</evidence>
<dbReference type="SUPFAM" id="SSF46955">
    <property type="entry name" value="Putative DNA-binding domain"/>
    <property type="match status" value="1"/>
</dbReference>
<accession>A0A7J0BZE5</accession>
<evidence type="ECO:0000259" key="2">
    <source>
        <dbReference type="Pfam" id="PF13411"/>
    </source>
</evidence>
<name>A0A7J0BZE5_9BACT</name>
<dbReference type="AlphaFoldDB" id="A0A7J0BZE5"/>
<dbReference type="EMBL" id="BLVP01000043">
    <property type="protein sequence ID" value="GFM38575.1"/>
    <property type="molecule type" value="Genomic_DNA"/>
</dbReference>
<sequence length="472" mass="50019">MSEKTFTHKELGRLLGVSETTVKSYRRKFPDCIPVANEGKPIRFTEQAGAVCLRIRELFGRGMAVPEVRARLEKDFPWIGPAPEPEQEQAPVMPAGGPMEVELPQDYTQAMSNLAKSMVNLTMKQDAIVRRMDAMEGTLERLAQVLAPKAAAGTSGGTFAGTADGAGNGATGPNMYSLPGAEAWMARANALLERLEGAALAAAPFAGTADSPAVSSERAPEQRSSASGERAEASGNSTEASAVPGESVGESGGESGLGATPSDLAQNASVQTSGQTSASPSGQSSDQSSGQSSDRASAPAQAPSERPLGKVVRIRNAYGDVNEYTLETADAVSDPAQAEPESGARPVVAAGPQEPPRSLLTMPLVIQSPEGEFLGVAGRTRGRFSINDLKAMLMSHYTGLLRYTSNWQLTDNGWLMTLEQKDAPESHTLALLVEQTTTPRGNNVALIEHLMINGRDENPVEMYNFINRIYEQ</sequence>
<gene>
    <name evidence="3" type="ORF">DSM19430T_32590</name>
</gene>
<organism evidence="3 4">
    <name type="scientific">Desulfovibrio psychrotolerans</name>
    <dbReference type="NCBI Taxonomy" id="415242"/>
    <lineage>
        <taxon>Bacteria</taxon>
        <taxon>Pseudomonadati</taxon>
        <taxon>Thermodesulfobacteriota</taxon>
        <taxon>Desulfovibrionia</taxon>
        <taxon>Desulfovibrionales</taxon>
        <taxon>Desulfovibrionaceae</taxon>
        <taxon>Desulfovibrio</taxon>
    </lineage>
</organism>
<evidence type="ECO:0000256" key="1">
    <source>
        <dbReference type="SAM" id="MobiDB-lite"/>
    </source>
</evidence>
<reference evidence="3 4" key="1">
    <citation type="submission" date="2020-05" db="EMBL/GenBank/DDBJ databases">
        <title>Draft genome sequence of Desulfovibrio psychrotolerans JS1T.</title>
        <authorList>
            <person name="Ueno A."/>
            <person name="Tamazawa S."/>
            <person name="Tamamura S."/>
            <person name="Murakami T."/>
            <person name="Kiyama T."/>
            <person name="Inomata H."/>
            <person name="Amano Y."/>
            <person name="Miyakawa K."/>
            <person name="Tamaki H."/>
            <person name="Naganuma T."/>
            <person name="Kaneko K."/>
        </authorList>
    </citation>
    <scope>NUCLEOTIDE SEQUENCE [LARGE SCALE GENOMIC DNA]</scope>
    <source>
        <strain evidence="3 4">JS1</strain>
    </source>
</reference>
<keyword evidence="4" id="KW-1185">Reference proteome</keyword>
<dbReference type="Pfam" id="PF13411">
    <property type="entry name" value="MerR_1"/>
    <property type="match status" value="1"/>
</dbReference>
<dbReference type="Proteomes" id="UP000503820">
    <property type="component" value="Unassembled WGS sequence"/>
</dbReference>
<dbReference type="GO" id="GO:0003677">
    <property type="term" value="F:DNA binding"/>
    <property type="evidence" value="ECO:0007669"/>
    <property type="project" value="InterPro"/>
</dbReference>
<protein>
    <recommendedName>
        <fullName evidence="2">HTH merR-type domain-containing protein</fullName>
    </recommendedName>
</protein>
<feature type="compositionally biased region" description="Low complexity" evidence="1">
    <location>
        <begin position="271"/>
        <end position="299"/>
    </location>
</feature>